<feature type="domain" description="Sieve element occlusion N-terminal" evidence="1">
    <location>
        <begin position="21"/>
        <end position="291"/>
    </location>
</feature>
<dbReference type="InterPro" id="IPR027942">
    <property type="entry name" value="SEO_N"/>
</dbReference>
<keyword evidence="4" id="KW-1185">Reference proteome</keyword>
<evidence type="ECO:0000313" key="4">
    <source>
        <dbReference type="Proteomes" id="UP001187192"/>
    </source>
</evidence>
<evidence type="ECO:0000313" key="3">
    <source>
        <dbReference type="EMBL" id="GMN46840.1"/>
    </source>
</evidence>
<feature type="domain" description="Sieve element occlusion C-terminal" evidence="2">
    <location>
        <begin position="520"/>
        <end position="653"/>
    </location>
</feature>
<evidence type="ECO:0000259" key="1">
    <source>
        <dbReference type="Pfam" id="PF14576"/>
    </source>
</evidence>
<name>A0AA88D728_FICCA</name>
<dbReference type="InterPro" id="IPR027944">
    <property type="entry name" value="SEO_C"/>
</dbReference>
<dbReference type="Proteomes" id="UP001187192">
    <property type="component" value="Unassembled WGS sequence"/>
</dbReference>
<comment type="caution">
    <text evidence="3">The sequence shown here is derived from an EMBL/GenBank/DDBJ whole genome shotgun (WGS) entry which is preliminary data.</text>
</comment>
<organism evidence="3 4">
    <name type="scientific">Ficus carica</name>
    <name type="common">Common fig</name>
    <dbReference type="NCBI Taxonomy" id="3494"/>
    <lineage>
        <taxon>Eukaryota</taxon>
        <taxon>Viridiplantae</taxon>
        <taxon>Streptophyta</taxon>
        <taxon>Embryophyta</taxon>
        <taxon>Tracheophyta</taxon>
        <taxon>Spermatophyta</taxon>
        <taxon>Magnoliopsida</taxon>
        <taxon>eudicotyledons</taxon>
        <taxon>Gunneridae</taxon>
        <taxon>Pentapetalae</taxon>
        <taxon>rosids</taxon>
        <taxon>fabids</taxon>
        <taxon>Rosales</taxon>
        <taxon>Moraceae</taxon>
        <taxon>Ficeae</taxon>
        <taxon>Ficus</taxon>
    </lineage>
</organism>
<dbReference type="AlphaFoldDB" id="A0AA88D728"/>
<accession>A0AA88D728</accession>
<feature type="domain" description="Sieve element occlusion C-terminal" evidence="2">
    <location>
        <begin position="464"/>
        <end position="517"/>
    </location>
</feature>
<dbReference type="Pfam" id="PF14577">
    <property type="entry name" value="SEO_C"/>
    <property type="match status" value="2"/>
</dbReference>
<evidence type="ECO:0000259" key="2">
    <source>
        <dbReference type="Pfam" id="PF14577"/>
    </source>
</evidence>
<dbReference type="GO" id="GO:0010088">
    <property type="term" value="P:phloem development"/>
    <property type="evidence" value="ECO:0007669"/>
    <property type="project" value="InterPro"/>
</dbReference>
<dbReference type="EMBL" id="BTGU01000023">
    <property type="protein sequence ID" value="GMN46840.1"/>
    <property type="molecule type" value="Genomic_DNA"/>
</dbReference>
<dbReference type="PANTHER" id="PTHR33232:SF18">
    <property type="entry name" value="PROTEIN SIEVE ELEMENT OCCLUSION B-LIKE"/>
    <property type="match status" value="1"/>
</dbReference>
<gene>
    <name evidence="3" type="ORF">TIFTF001_016001</name>
</gene>
<dbReference type="PANTHER" id="PTHR33232">
    <property type="entry name" value="PROTEIN SIEVE ELEMENT OCCLUSION B-LIKE"/>
    <property type="match status" value="1"/>
</dbReference>
<dbReference type="InterPro" id="IPR039299">
    <property type="entry name" value="SEOA"/>
</dbReference>
<sequence>MSKADEEVDSFTLSDETRNKIIRTHDHTHDRDHVSFDEDSLFVITQNILNRAIQIIDKVVQGSSGHVEKYNEKNPHNPNFKAPLCKLKSISSMLSCKKPGVGIAKDTAFSILEKLSGYKWEAKAVVTLAAFAYDFGDFWLFADRFESDTLVNQFALLKNVPQLIKKGELQKHGQEIRDVSSLIKKTMNVIAIFDEFEKLSRPYTTKDIPELQSAFDSIQEDAYWTIVTIAAISTKISILTCDMPDQKPYDIAPYAHHIQSIFSKHEKNLHVCKAKADEIVAFNKISKMFSTRTEILVAFKELIFFTRERVEPLFNGSTNKSENIDVVRGKNLLLFFSTIDITKEDIKLVKSVYEKAKEEENYIIVWVPIVEEWSEDLWSKIDHQRVQFEMPWYIVQQRKSSVAGIRYIKQEWKFKDKPILVKINPLSEVKDKNAIYTINRFGVDALFDEKVDESNWFTSVIIKDSDLETWINEGKYIFFYGGEDKLWIQLFEENLHTFKKIVNINIEIFHVGKTEEGVEDHGIIERFWKDIQECLTNKTEKLQFDHVTQDIKKLLSYKKKAWAVLIKGSTLITLGHGSAMLEVLKDVQIWEEAVKAKDFDFEAFFKVQISEASKKLPHCYEFNLPIHVGDAVTTMDCPECHGSMATEIIYKCCPTANAHH</sequence>
<proteinExistence type="predicted"/>
<evidence type="ECO:0008006" key="5">
    <source>
        <dbReference type="Google" id="ProtNLM"/>
    </source>
</evidence>
<reference evidence="3" key="1">
    <citation type="submission" date="2023-07" db="EMBL/GenBank/DDBJ databases">
        <title>draft genome sequence of fig (Ficus carica).</title>
        <authorList>
            <person name="Takahashi T."/>
            <person name="Nishimura K."/>
        </authorList>
    </citation>
    <scope>NUCLEOTIDE SEQUENCE</scope>
</reference>
<dbReference type="Pfam" id="PF14576">
    <property type="entry name" value="SEO_N"/>
    <property type="match status" value="1"/>
</dbReference>
<protein>
    <recommendedName>
        <fullName evidence="5">Protein SIEVE ELEMENT OCCLUSION B-like</fullName>
    </recommendedName>
</protein>